<feature type="region of interest" description="Disordered" evidence="1">
    <location>
        <begin position="239"/>
        <end position="285"/>
    </location>
</feature>
<accession>A0A835WK65</accession>
<sequence>MLLMAVLWAGATDAAAFYAFGVAQPTPHCAVFAYCGGSSLHYHPVCNFTACPRPDQPACALVAAGYNHDRDWQADKYLDPKEPVPFCNVLLSPQRTTAWWMGSWGYVHSAINFYEAYYDSYQWETTMSYYHESITVGNYLGMRRREAQETTGDGSSDAGPITGALALVLTSAGNIDLVWPNGTTAAAVNKVWGCHFEANGGEQNAPFYLRTPETHGYDYYNPATLELFNKAGELVWRTPCTRPPRAPPSPPAPPPHPDWPPSPPSPPEIPSRPPKPPHPNRPPRYPVRPTCDLQCWRDYYDPACALVISPSLYFGSEMCHYLNDDSMAVRYRLEPWGTLSRWEKRRYTDPSIPGYPEGYQFEDYFPTDRWSTNKTSGIVKLDKFDNSSFSVQTRLRNVPGTILGANALVLESSGGFHFNYPDGSTLPGSAAVGCVYPEAAGEDKAPYFMRVSYANGREGNLVITNAKGAMAWALFC</sequence>
<organism evidence="3 4">
    <name type="scientific">Chlamydomonas schloesseri</name>
    <dbReference type="NCBI Taxonomy" id="2026947"/>
    <lineage>
        <taxon>Eukaryota</taxon>
        <taxon>Viridiplantae</taxon>
        <taxon>Chlorophyta</taxon>
        <taxon>core chlorophytes</taxon>
        <taxon>Chlorophyceae</taxon>
        <taxon>CS clade</taxon>
        <taxon>Chlamydomonadales</taxon>
        <taxon>Chlamydomonadaceae</taxon>
        <taxon>Chlamydomonas</taxon>
    </lineage>
</organism>
<evidence type="ECO:0000256" key="2">
    <source>
        <dbReference type="SAM" id="SignalP"/>
    </source>
</evidence>
<dbReference type="EMBL" id="JAEHOD010000017">
    <property type="protein sequence ID" value="KAG2448576.1"/>
    <property type="molecule type" value="Genomic_DNA"/>
</dbReference>
<dbReference type="AlphaFoldDB" id="A0A835WK65"/>
<evidence type="ECO:0000256" key="1">
    <source>
        <dbReference type="SAM" id="MobiDB-lite"/>
    </source>
</evidence>
<feature type="chain" id="PRO_5032599239" evidence="2">
    <location>
        <begin position="17"/>
        <end position="476"/>
    </location>
</feature>
<reference evidence="3" key="1">
    <citation type="journal article" date="2020" name="bioRxiv">
        <title>Comparative genomics of Chlamydomonas.</title>
        <authorList>
            <person name="Craig R.J."/>
            <person name="Hasan A.R."/>
            <person name="Ness R.W."/>
            <person name="Keightley P.D."/>
        </authorList>
    </citation>
    <scope>NUCLEOTIDE SEQUENCE</scope>
    <source>
        <strain evidence="3">CCAP 11/173</strain>
    </source>
</reference>
<evidence type="ECO:0000313" key="3">
    <source>
        <dbReference type="EMBL" id="KAG2448576.1"/>
    </source>
</evidence>
<name>A0A835WK65_9CHLO</name>
<dbReference type="Proteomes" id="UP000613740">
    <property type="component" value="Unassembled WGS sequence"/>
</dbReference>
<evidence type="ECO:0000313" key="4">
    <source>
        <dbReference type="Proteomes" id="UP000613740"/>
    </source>
</evidence>
<protein>
    <submittedName>
        <fullName evidence="3">Uncharacterized protein</fullName>
    </submittedName>
</protein>
<gene>
    <name evidence="3" type="ORF">HYH02_006467</name>
</gene>
<feature type="compositionally biased region" description="Pro residues" evidence="1">
    <location>
        <begin position="241"/>
        <end position="285"/>
    </location>
</feature>
<feature type="signal peptide" evidence="2">
    <location>
        <begin position="1"/>
        <end position="16"/>
    </location>
</feature>
<keyword evidence="2" id="KW-0732">Signal</keyword>
<keyword evidence="4" id="KW-1185">Reference proteome</keyword>
<dbReference type="OrthoDB" id="10410923at2759"/>
<comment type="caution">
    <text evidence="3">The sequence shown here is derived from an EMBL/GenBank/DDBJ whole genome shotgun (WGS) entry which is preliminary data.</text>
</comment>
<proteinExistence type="predicted"/>